<dbReference type="SUPFAM" id="SSF51905">
    <property type="entry name" value="FAD/NAD(P)-binding domain"/>
    <property type="match status" value="1"/>
</dbReference>
<dbReference type="Gene3D" id="3.50.50.60">
    <property type="entry name" value="FAD/NAD(P)-binding domain"/>
    <property type="match status" value="1"/>
</dbReference>
<sequence>MNSIIFDVAVIGAGVSGLTCAQQLKKAGDWCGGNQIEGALKSGIEATNWLQTQTSVLKNP</sequence>
<comment type="caution">
    <text evidence="1">The sequence shown here is derived from an EMBL/GenBank/DDBJ whole genome shotgun (WGS) entry which is preliminary data.</text>
</comment>
<accession>A0ABR9UH33</accession>
<dbReference type="RefSeq" id="WP_193871170.1">
    <property type="nucleotide sequence ID" value="NZ_JADEWU010000068.1"/>
</dbReference>
<protein>
    <submittedName>
        <fullName evidence="1">Uncharacterized protein</fullName>
    </submittedName>
</protein>
<evidence type="ECO:0000313" key="1">
    <source>
        <dbReference type="EMBL" id="MBE9145765.1"/>
    </source>
</evidence>
<dbReference type="EMBL" id="JADEWU010000068">
    <property type="protein sequence ID" value="MBE9145765.1"/>
    <property type="molecule type" value="Genomic_DNA"/>
</dbReference>
<name>A0ABR9UH33_9CYAN</name>
<keyword evidence="2" id="KW-1185">Reference proteome</keyword>
<reference evidence="1 2" key="1">
    <citation type="submission" date="2020-10" db="EMBL/GenBank/DDBJ databases">
        <authorList>
            <person name="Castelo-Branco R."/>
            <person name="Eusebio N."/>
            <person name="Adriana R."/>
            <person name="Vieira A."/>
            <person name="Brugerolle De Fraissinette N."/>
            <person name="Rezende De Castro R."/>
            <person name="Schneider M.P."/>
            <person name="Vasconcelos V."/>
            <person name="Leao P.N."/>
        </authorList>
    </citation>
    <scope>NUCLEOTIDE SEQUENCE [LARGE SCALE GENOMIC DNA]</scope>
    <source>
        <strain evidence="1 2">LEGE 06226</strain>
    </source>
</reference>
<organism evidence="1 2">
    <name type="scientific">Planktothrix mougeotii LEGE 06226</name>
    <dbReference type="NCBI Taxonomy" id="1828728"/>
    <lineage>
        <taxon>Bacteria</taxon>
        <taxon>Bacillati</taxon>
        <taxon>Cyanobacteriota</taxon>
        <taxon>Cyanophyceae</taxon>
        <taxon>Oscillatoriophycideae</taxon>
        <taxon>Oscillatoriales</taxon>
        <taxon>Microcoleaceae</taxon>
        <taxon>Planktothrix</taxon>
    </lineage>
</organism>
<dbReference type="InterPro" id="IPR036188">
    <property type="entry name" value="FAD/NAD-bd_sf"/>
</dbReference>
<gene>
    <name evidence="1" type="ORF">IQ236_21480</name>
</gene>
<dbReference type="Proteomes" id="UP000640725">
    <property type="component" value="Unassembled WGS sequence"/>
</dbReference>
<evidence type="ECO:0000313" key="2">
    <source>
        <dbReference type="Proteomes" id="UP000640725"/>
    </source>
</evidence>
<proteinExistence type="predicted"/>